<protein>
    <submittedName>
        <fullName evidence="2">Uncharacterized protein</fullName>
    </submittedName>
</protein>
<feature type="region of interest" description="Disordered" evidence="1">
    <location>
        <begin position="28"/>
        <end position="76"/>
    </location>
</feature>
<dbReference type="HOGENOM" id="CLU_158377_0_0_1"/>
<sequence>MAPAPQLSKKELKKKELAELDTVLAELGISGHAERKPDEQNGGDKNGVPVPSESKTSKEEEIKGERTNQSRILMSSPMKWIPARTMEGWRIQI</sequence>
<dbReference type="Gramene" id="OPUNC02G07370.2">
    <property type="protein sequence ID" value="OPUNC02G07370.2"/>
    <property type="gene ID" value="OPUNC02G07370"/>
</dbReference>
<accession>A0A0E0JX66</accession>
<dbReference type="AlphaFoldDB" id="A0A0E0JX66"/>
<dbReference type="Proteomes" id="UP000026962">
    <property type="component" value="Chromosome 2"/>
</dbReference>
<keyword evidence="3" id="KW-1185">Reference proteome</keyword>
<evidence type="ECO:0000256" key="1">
    <source>
        <dbReference type="SAM" id="MobiDB-lite"/>
    </source>
</evidence>
<name>A0A0E0JX66_ORYPU</name>
<evidence type="ECO:0000313" key="3">
    <source>
        <dbReference type="Proteomes" id="UP000026962"/>
    </source>
</evidence>
<feature type="compositionally biased region" description="Basic and acidic residues" evidence="1">
    <location>
        <begin position="55"/>
        <end position="68"/>
    </location>
</feature>
<proteinExistence type="predicted"/>
<dbReference type="OMA" id="MEGWRIQ"/>
<dbReference type="EnsemblPlants" id="OPUNC02G07370.2">
    <property type="protein sequence ID" value="OPUNC02G07370.2"/>
    <property type="gene ID" value="OPUNC02G07370"/>
</dbReference>
<reference evidence="2" key="2">
    <citation type="submission" date="2018-05" db="EMBL/GenBank/DDBJ databases">
        <title>OpunRS2 (Oryza punctata Reference Sequence Version 2).</title>
        <authorList>
            <person name="Zhang J."/>
            <person name="Kudrna D."/>
            <person name="Lee S."/>
            <person name="Talag J."/>
            <person name="Welchert J."/>
            <person name="Wing R.A."/>
        </authorList>
    </citation>
    <scope>NUCLEOTIDE SEQUENCE [LARGE SCALE GENOMIC DNA]</scope>
</reference>
<organism evidence="2">
    <name type="scientific">Oryza punctata</name>
    <name type="common">Red rice</name>
    <dbReference type="NCBI Taxonomy" id="4537"/>
    <lineage>
        <taxon>Eukaryota</taxon>
        <taxon>Viridiplantae</taxon>
        <taxon>Streptophyta</taxon>
        <taxon>Embryophyta</taxon>
        <taxon>Tracheophyta</taxon>
        <taxon>Spermatophyta</taxon>
        <taxon>Magnoliopsida</taxon>
        <taxon>Liliopsida</taxon>
        <taxon>Poales</taxon>
        <taxon>Poaceae</taxon>
        <taxon>BOP clade</taxon>
        <taxon>Oryzoideae</taxon>
        <taxon>Oryzeae</taxon>
        <taxon>Oryzinae</taxon>
        <taxon>Oryza</taxon>
    </lineage>
</organism>
<reference evidence="2" key="1">
    <citation type="submission" date="2015-04" db="UniProtKB">
        <authorList>
            <consortium name="EnsemblPlants"/>
        </authorList>
    </citation>
    <scope>IDENTIFICATION</scope>
</reference>
<evidence type="ECO:0000313" key="2">
    <source>
        <dbReference type="EnsemblPlants" id="OPUNC02G07370.2"/>
    </source>
</evidence>